<dbReference type="KEGG" id="ptm:GSPATT00022789001"/>
<sequence>MQNPLQQFLTILATREEVIFMIRILTHQSLEDGRNLREYQYEIMRGERKREELETQVQHKCLKCLLVIQLQPNLHIEKYSSPKSFRNSTKSKPIIPTKPKQSTLNLSDLLPQTRIINRIGEHRLAQSKECHNQHATGEFGFHPQILEQRVEDEDETRTQSGIAMLYSREERCNRNEKFFSEPLLMGNFGMNYINKLHQKYYLLASYRNWKNVYDVLMLDDTTKQLYLQGAGFKSVIGSINKQKKSNDAPQVYVPIETTQEIITTRYEKLLKDLMDMNHHVSKSIMKYNALHQRRKKNKESQNRIKITTTRHSQQDKILNLSDFGKFSAPSSRYSRSRQLKTQLSCLQSPSEPHIKQYESFDQQMHQLKFMKYFKEASFSLKQQFGYTPEEQALKLFDQAYHYDSSILPINLLDQIAELSFQMEHYPKIINQIVLQLSTIGISSNVILKTLIITDYLLKYGCSGIIDDLKVRIYMFRNYQDFKIDFQEPIYITIRQKAGNIANQLSNRKLLYKEKEIARQMKLKIQINKQKTQSLSHQDYKQTTTTMDDILENYIFKYMDKFNDKLDGWGDQINDKLDQIIDNIKINTTYERDENGYYFPESCMDEITITNTPIEIQESKNQEQKITNNHKKDLLEFENNDIQIQQQPKQEINLLD</sequence>
<dbReference type="Proteomes" id="UP000000600">
    <property type="component" value="Unassembled WGS sequence"/>
</dbReference>
<dbReference type="RefSeq" id="XP_001457014.1">
    <property type="nucleotide sequence ID" value="XM_001456977.1"/>
</dbReference>
<reference evidence="2 3" key="1">
    <citation type="journal article" date="2006" name="Nature">
        <title>Global trends of whole-genome duplications revealed by the ciliate Paramecium tetraurelia.</title>
        <authorList>
            <consortium name="Genoscope"/>
            <person name="Aury J.-M."/>
            <person name="Jaillon O."/>
            <person name="Duret L."/>
            <person name="Noel B."/>
            <person name="Jubin C."/>
            <person name="Porcel B.M."/>
            <person name="Segurens B."/>
            <person name="Daubin V."/>
            <person name="Anthouard V."/>
            <person name="Aiach N."/>
            <person name="Arnaiz O."/>
            <person name="Billaut A."/>
            <person name="Beisson J."/>
            <person name="Blanc I."/>
            <person name="Bouhouche K."/>
            <person name="Camara F."/>
            <person name="Duharcourt S."/>
            <person name="Guigo R."/>
            <person name="Gogendeau D."/>
            <person name="Katinka M."/>
            <person name="Keller A.-M."/>
            <person name="Kissmehl R."/>
            <person name="Klotz C."/>
            <person name="Koll F."/>
            <person name="Le Moue A."/>
            <person name="Lepere C."/>
            <person name="Malinsky S."/>
            <person name="Nowacki M."/>
            <person name="Nowak J.K."/>
            <person name="Plattner H."/>
            <person name="Poulain J."/>
            <person name="Ruiz F."/>
            <person name="Serrano V."/>
            <person name="Zagulski M."/>
            <person name="Dessen P."/>
            <person name="Betermier M."/>
            <person name="Weissenbach J."/>
            <person name="Scarpelli C."/>
            <person name="Schachter V."/>
            <person name="Sperling L."/>
            <person name="Meyer E."/>
            <person name="Cohen J."/>
            <person name="Wincker P."/>
        </authorList>
    </citation>
    <scope>NUCLEOTIDE SEQUENCE [LARGE SCALE GENOMIC DNA]</scope>
    <source>
        <strain evidence="2 3">Stock d4-2</strain>
    </source>
</reference>
<keyword evidence="3" id="KW-1185">Reference proteome</keyword>
<dbReference type="SUPFAM" id="SSF48464">
    <property type="entry name" value="ENTH/VHS domain"/>
    <property type="match status" value="1"/>
</dbReference>
<dbReference type="eggNOG" id="ENOG502SVT2">
    <property type="taxonomic scope" value="Eukaryota"/>
</dbReference>
<dbReference type="GeneID" id="5042799"/>
<dbReference type="Gene3D" id="1.25.40.90">
    <property type="match status" value="1"/>
</dbReference>
<dbReference type="AlphaFoldDB" id="A0E2V0"/>
<dbReference type="HOGENOM" id="CLU_418883_0_0_1"/>
<dbReference type="STRING" id="5888.A0E2V0"/>
<dbReference type="OMA" id="NTTYERD"/>
<organism evidence="2 3">
    <name type="scientific">Paramecium tetraurelia</name>
    <dbReference type="NCBI Taxonomy" id="5888"/>
    <lineage>
        <taxon>Eukaryota</taxon>
        <taxon>Sar</taxon>
        <taxon>Alveolata</taxon>
        <taxon>Ciliophora</taxon>
        <taxon>Intramacronucleata</taxon>
        <taxon>Oligohymenophorea</taxon>
        <taxon>Peniculida</taxon>
        <taxon>Parameciidae</taxon>
        <taxon>Paramecium</taxon>
    </lineage>
</organism>
<accession>A0E2V0</accession>
<dbReference type="Pfam" id="PF01417">
    <property type="entry name" value="ENTH"/>
    <property type="match status" value="1"/>
</dbReference>
<dbReference type="PROSITE" id="PS50942">
    <property type="entry name" value="ENTH"/>
    <property type="match status" value="1"/>
</dbReference>
<dbReference type="EMBL" id="CT868655">
    <property type="protein sequence ID" value="CAK89617.1"/>
    <property type="molecule type" value="Genomic_DNA"/>
</dbReference>
<dbReference type="InterPro" id="IPR008942">
    <property type="entry name" value="ENTH_VHS"/>
</dbReference>
<dbReference type="InParanoid" id="A0E2V0"/>
<gene>
    <name evidence="2" type="ORF">GSPATT00022789001</name>
</gene>
<evidence type="ECO:0000313" key="3">
    <source>
        <dbReference type="Proteomes" id="UP000000600"/>
    </source>
</evidence>
<dbReference type="OrthoDB" id="4033880at2759"/>
<evidence type="ECO:0000313" key="2">
    <source>
        <dbReference type="EMBL" id="CAK89617.1"/>
    </source>
</evidence>
<dbReference type="InterPro" id="IPR013809">
    <property type="entry name" value="ENTH"/>
</dbReference>
<proteinExistence type="predicted"/>
<evidence type="ECO:0000259" key="1">
    <source>
        <dbReference type="PROSITE" id="PS50942"/>
    </source>
</evidence>
<feature type="domain" description="ENTH" evidence="1">
    <location>
        <begin position="384"/>
        <end position="514"/>
    </location>
</feature>
<protein>
    <recommendedName>
        <fullName evidence="1">ENTH domain-containing protein</fullName>
    </recommendedName>
</protein>
<name>A0E2V0_PARTE</name>